<name>A0A8K0UVW5_9AGAR</name>
<proteinExistence type="inferred from homology"/>
<feature type="compositionally biased region" description="Basic residues" evidence="8">
    <location>
        <begin position="148"/>
        <end position="158"/>
    </location>
</feature>
<evidence type="ECO:0000259" key="9">
    <source>
        <dbReference type="PROSITE" id="PS50102"/>
    </source>
</evidence>
<dbReference type="GO" id="GO:0000463">
    <property type="term" value="P:maturation of LSU-rRNA from tricistronic rRNA transcript (SSU-rRNA, 5.8S rRNA, LSU-rRNA)"/>
    <property type="evidence" value="ECO:0007669"/>
    <property type="project" value="TreeGrafter"/>
</dbReference>
<accession>A0A8K0UVW5</accession>
<evidence type="ECO:0000256" key="7">
    <source>
        <dbReference type="PROSITE-ProRule" id="PRU00176"/>
    </source>
</evidence>
<dbReference type="PANTHER" id="PTHR23236:SF25">
    <property type="entry name" value="RNA-BINDING PROTEIN 34"/>
    <property type="match status" value="1"/>
</dbReference>
<dbReference type="GO" id="GO:0005730">
    <property type="term" value="C:nucleolus"/>
    <property type="evidence" value="ECO:0007669"/>
    <property type="project" value="UniProtKB-SubCell"/>
</dbReference>
<evidence type="ECO:0000256" key="3">
    <source>
        <dbReference type="ARBA" id="ARBA00007077"/>
    </source>
</evidence>
<keyword evidence="5 7" id="KW-0694">RNA-binding</keyword>
<evidence type="ECO:0000256" key="1">
    <source>
        <dbReference type="ARBA" id="ARBA00002475"/>
    </source>
</evidence>
<feature type="region of interest" description="Disordered" evidence="8">
    <location>
        <begin position="219"/>
        <end position="275"/>
    </location>
</feature>
<feature type="compositionally biased region" description="Acidic residues" evidence="8">
    <location>
        <begin position="415"/>
        <end position="424"/>
    </location>
</feature>
<feature type="domain" description="RRM" evidence="9">
    <location>
        <begin position="376"/>
        <end position="487"/>
    </location>
</feature>
<feature type="region of interest" description="Disordered" evidence="8">
    <location>
        <begin position="490"/>
        <end position="556"/>
    </location>
</feature>
<feature type="region of interest" description="Disordered" evidence="8">
    <location>
        <begin position="402"/>
        <end position="430"/>
    </location>
</feature>
<comment type="similarity">
    <text evidence="3">Belongs to the RRM RBM34 family.</text>
</comment>
<feature type="compositionally biased region" description="Basic and acidic residues" evidence="8">
    <location>
        <begin position="541"/>
        <end position="556"/>
    </location>
</feature>
<dbReference type="InterPro" id="IPR012677">
    <property type="entry name" value="Nucleotide-bd_a/b_plait_sf"/>
</dbReference>
<dbReference type="PROSITE" id="PS50102">
    <property type="entry name" value="RRM"/>
    <property type="match status" value="1"/>
</dbReference>
<evidence type="ECO:0000313" key="10">
    <source>
        <dbReference type="EMBL" id="KAH8104758.1"/>
    </source>
</evidence>
<feature type="compositionally biased region" description="Basic and acidic residues" evidence="8">
    <location>
        <begin position="80"/>
        <end position="90"/>
    </location>
</feature>
<feature type="compositionally biased region" description="Basic and acidic residues" evidence="8">
    <location>
        <begin position="575"/>
        <end position="586"/>
    </location>
</feature>
<dbReference type="InterPro" id="IPR000504">
    <property type="entry name" value="RRM_dom"/>
</dbReference>
<dbReference type="InterPro" id="IPR035979">
    <property type="entry name" value="RBD_domain_sf"/>
</dbReference>
<dbReference type="OrthoDB" id="442677at2759"/>
<dbReference type="AlphaFoldDB" id="A0A8K0UVW5"/>
<dbReference type="Gene3D" id="3.30.70.330">
    <property type="match status" value="1"/>
</dbReference>
<feature type="compositionally biased region" description="Acidic residues" evidence="8">
    <location>
        <begin position="125"/>
        <end position="136"/>
    </location>
</feature>
<evidence type="ECO:0000313" key="11">
    <source>
        <dbReference type="Proteomes" id="UP000813824"/>
    </source>
</evidence>
<feature type="compositionally biased region" description="Polar residues" evidence="8">
    <location>
        <begin position="515"/>
        <end position="525"/>
    </location>
</feature>
<evidence type="ECO:0000256" key="6">
    <source>
        <dbReference type="ARBA" id="ARBA00023242"/>
    </source>
</evidence>
<evidence type="ECO:0000256" key="5">
    <source>
        <dbReference type="ARBA" id="ARBA00022884"/>
    </source>
</evidence>
<organism evidence="10 11">
    <name type="scientific">Cristinia sonorae</name>
    <dbReference type="NCBI Taxonomy" id="1940300"/>
    <lineage>
        <taxon>Eukaryota</taxon>
        <taxon>Fungi</taxon>
        <taxon>Dikarya</taxon>
        <taxon>Basidiomycota</taxon>
        <taxon>Agaricomycotina</taxon>
        <taxon>Agaricomycetes</taxon>
        <taxon>Agaricomycetidae</taxon>
        <taxon>Agaricales</taxon>
        <taxon>Pleurotineae</taxon>
        <taxon>Stephanosporaceae</taxon>
        <taxon>Cristinia</taxon>
    </lineage>
</organism>
<evidence type="ECO:0000256" key="2">
    <source>
        <dbReference type="ARBA" id="ARBA00004604"/>
    </source>
</evidence>
<reference evidence="10" key="1">
    <citation type="journal article" date="2021" name="New Phytol.">
        <title>Evolutionary innovations through gain and loss of genes in the ectomycorrhizal Boletales.</title>
        <authorList>
            <person name="Wu G."/>
            <person name="Miyauchi S."/>
            <person name="Morin E."/>
            <person name="Kuo A."/>
            <person name="Drula E."/>
            <person name="Varga T."/>
            <person name="Kohler A."/>
            <person name="Feng B."/>
            <person name="Cao Y."/>
            <person name="Lipzen A."/>
            <person name="Daum C."/>
            <person name="Hundley H."/>
            <person name="Pangilinan J."/>
            <person name="Johnson J."/>
            <person name="Barry K."/>
            <person name="LaButti K."/>
            <person name="Ng V."/>
            <person name="Ahrendt S."/>
            <person name="Min B."/>
            <person name="Choi I.G."/>
            <person name="Park H."/>
            <person name="Plett J.M."/>
            <person name="Magnuson J."/>
            <person name="Spatafora J.W."/>
            <person name="Nagy L.G."/>
            <person name="Henrissat B."/>
            <person name="Grigoriev I.V."/>
            <person name="Yang Z.L."/>
            <person name="Xu J."/>
            <person name="Martin F.M."/>
        </authorList>
    </citation>
    <scope>NUCLEOTIDE SEQUENCE</scope>
    <source>
        <strain evidence="10">KKN 215</strain>
    </source>
</reference>
<keyword evidence="11" id="KW-1185">Reference proteome</keyword>
<feature type="region of interest" description="Disordered" evidence="8">
    <location>
        <begin position="28"/>
        <end position="176"/>
    </location>
</feature>
<sequence>MSLSSFLLGDKAKGKGKDIDDDIFAATVKAPAPSARPTLAVTPSASVSTKEKKRKLPDEPVVPSSSKRSRTKTESLPVVTKEDKKKDEKSHKSKKQSEPTSDGEVEQEQVPSPSKAPADAPGSASEEESSGDEEDSSQLVHESLLKGGKSRSRGKKSSAKFVPEGETSEQRDARTIFIGNVAVEVVKSRPLLKQLKKHITSHVPSAKIESVRLRSIAFQKPTAPLNPSETDSPASGKGKGKEGDPSHSEGRQHDRDRAASWRAKQRGDDEADEEASALAKKFMSTSEKKRVAFINQEIHSGIDSVNAYLVFAHPPQVDGAQPANSPMDPYEAAVLAAQKCDGTTFLERTIRVDVVRKAGNKAGLGKGGEIGGDPKMTVFVGNLDFGSKEEDLRVFFEGLVSAERGPPPARQEGGEASEDEEDTPEQGRKPNSWVKRVRIIRDKDTLLGKGFGYVQFVDRECVDEVLSMEETRLKFAKRKLRVQRCKTLPGTKTKISGTPTTSKNAKPTADPSRARPNNLSNTLTTPIPKGDPALGSKISHLSKEERKDVKKGDADRVARRLAKKAAKAKMTLVEKGVKARVSDRERTRKRVKDHLKGPGGKPSGEKAKRRVRSDRAVSKLNTKK</sequence>
<keyword evidence="6" id="KW-0539">Nucleus</keyword>
<dbReference type="SMART" id="SM00360">
    <property type="entry name" value="RRM"/>
    <property type="match status" value="1"/>
</dbReference>
<dbReference type="PANTHER" id="PTHR23236">
    <property type="entry name" value="EUKARYOTIC TRANSLATION INITIATION FACTOR 4B/4H"/>
    <property type="match status" value="1"/>
</dbReference>
<feature type="compositionally biased region" description="Polar residues" evidence="8">
    <location>
        <begin position="493"/>
        <end position="505"/>
    </location>
</feature>
<dbReference type="Proteomes" id="UP000813824">
    <property type="component" value="Unassembled WGS sequence"/>
</dbReference>
<comment type="subcellular location">
    <subcellularLocation>
        <location evidence="2">Nucleus</location>
        <location evidence="2">Nucleolus</location>
    </subcellularLocation>
</comment>
<protein>
    <recommendedName>
        <fullName evidence="4">Nucleolar protein 12</fullName>
    </recommendedName>
</protein>
<dbReference type="SUPFAM" id="SSF54928">
    <property type="entry name" value="RNA-binding domain, RBD"/>
    <property type="match status" value="1"/>
</dbReference>
<gene>
    <name evidence="10" type="ORF">BXZ70DRAFT_614196</name>
</gene>
<dbReference type="EMBL" id="JAEVFJ010000005">
    <property type="protein sequence ID" value="KAH8104758.1"/>
    <property type="molecule type" value="Genomic_DNA"/>
</dbReference>
<dbReference type="GO" id="GO:0019843">
    <property type="term" value="F:rRNA binding"/>
    <property type="evidence" value="ECO:0007669"/>
    <property type="project" value="TreeGrafter"/>
</dbReference>
<comment type="function">
    <text evidence="1">Involved in pre-25S rRNA processing.</text>
</comment>
<comment type="caution">
    <text evidence="10">The sequence shown here is derived from an EMBL/GenBank/DDBJ whole genome shotgun (WGS) entry which is preliminary data.</text>
</comment>
<feature type="region of interest" description="Disordered" evidence="8">
    <location>
        <begin position="573"/>
        <end position="624"/>
    </location>
</feature>
<feature type="compositionally biased region" description="Basic and acidic residues" evidence="8">
    <location>
        <begin position="239"/>
        <end position="259"/>
    </location>
</feature>
<evidence type="ECO:0000256" key="8">
    <source>
        <dbReference type="SAM" id="MobiDB-lite"/>
    </source>
</evidence>
<evidence type="ECO:0000256" key="4">
    <source>
        <dbReference type="ARBA" id="ARBA00015520"/>
    </source>
</evidence>